<dbReference type="Proteomes" id="UP000027602">
    <property type="component" value="Chromosome"/>
</dbReference>
<organism evidence="2 3">
    <name type="scientific">Bacillus methanolicus (strain MGA3 / ATCC 53907)</name>
    <dbReference type="NCBI Taxonomy" id="796606"/>
    <lineage>
        <taxon>Bacteria</taxon>
        <taxon>Bacillati</taxon>
        <taxon>Bacillota</taxon>
        <taxon>Bacilli</taxon>
        <taxon>Bacillales</taxon>
        <taxon>Bacillaceae</taxon>
        <taxon>Bacillus</taxon>
    </lineage>
</organism>
<sequence>MEKKDSSRPLLYQFQLKFHMQETFHKTLEDEIESAEEKRGEDAETALNEEYFSANLNTDEVVQKLRKMLGDKFNEEVKQVLLTPWFENVESMETSNNRTENKEESQLEEQPVEEV</sequence>
<dbReference type="AlphaFoldDB" id="I3E7S4"/>
<dbReference type="KEGG" id="bmet:BMMGA3_04625"/>
<evidence type="ECO:0000256" key="1">
    <source>
        <dbReference type="SAM" id="MobiDB-lite"/>
    </source>
</evidence>
<reference evidence="2 3" key="1">
    <citation type="journal article" date="2015" name="BMC Genomics">
        <title>Transcriptome analysis of thermophilic methylotrophic Bacillus methanolicus MGA3 using RNA-sequencing provides detailed insights into its previously uncharted transcriptional landscape.</title>
        <authorList>
            <person name="Irla M."/>
            <person name="Neshat A."/>
            <person name="Brautaset T."/>
            <person name="Ruckert C."/>
            <person name="Kalinowski J."/>
            <person name="Wendisch V.F."/>
        </authorList>
    </citation>
    <scope>NUCLEOTIDE SEQUENCE [LARGE SCALE GENOMIC DNA]</scope>
    <source>
        <strain evidence="3">MGA3 / ATCC 53907</strain>
    </source>
</reference>
<proteinExistence type="predicted"/>
<dbReference type="HOGENOM" id="CLU_2104102_0_0_9"/>
<protein>
    <submittedName>
        <fullName evidence="2">Uncharacterized protein</fullName>
    </submittedName>
</protein>
<evidence type="ECO:0000313" key="2">
    <source>
        <dbReference type="EMBL" id="AIE59363.1"/>
    </source>
</evidence>
<keyword evidence="3" id="KW-1185">Reference proteome</keyword>
<dbReference type="OrthoDB" id="9938405at2"/>
<feature type="region of interest" description="Disordered" evidence="1">
    <location>
        <begin position="90"/>
        <end position="115"/>
    </location>
</feature>
<feature type="compositionally biased region" description="Acidic residues" evidence="1">
    <location>
        <begin position="106"/>
        <end position="115"/>
    </location>
</feature>
<evidence type="ECO:0000313" key="3">
    <source>
        <dbReference type="Proteomes" id="UP000027602"/>
    </source>
</evidence>
<dbReference type="EMBL" id="CP007739">
    <property type="protein sequence ID" value="AIE59363.1"/>
    <property type="molecule type" value="Genomic_DNA"/>
</dbReference>
<dbReference type="RefSeq" id="WP_004433640.1">
    <property type="nucleotide sequence ID" value="NZ_ADWW01000002.1"/>
</dbReference>
<gene>
    <name evidence="2" type="ORF">BMMGA3_04625</name>
</gene>
<dbReference type="STRING" id="796606.BMMGA3_04625"/>
<name>I3E7S4_BACMM</name>
<accession>I3E7S4</accession>